<comment type="caution">
    <text evidence="1">The sequence shown here is derived from an EMBL/GenBank/DDBJ whole genome shotgun (WGS) entry which is preliminary data.</text>
</comment>
<protein>
    <submittedName>
        <fullName evidence="1">Uncharacterized protein</fullName>
    </submittedName>
</protein>
<dbReference type="RefSeq" id="WP_059743470.1">
    <property type="nucleotide sequence ID" value="NZ_LRDC01000001.1"/>
</dbReference>
<dbReference type="EMBL" id="LRDC01000001">
    <property type="protein sequence ID" value="KVX03055.1"/>
    <property type="molecule type" value="Genomic_DNA"/>
</dbReference>
<proteinExistence type="predicted"/>
<dbReference type="AlphaFoldDB" id="A0A119D0J7"/>
<dbReference type="Proteomes" id="UP000055702">
    <property type="component" value="Unassembled WGS sequence"/>
</dbReference>
<evidence type="ECO:0000313" key="2">
    <source>
        <dbReference type="Proteomes" id="UP000055702"/>
    </source>
</evidence>
<accession>A0A119D0J7</accession>
<name>A0A119D0J7_SHEFR</name>
<reference evidence="1 2" key="1">
    <citation type="submission" date="2016-01" db="EMBL/GenBank/DDBJ databases">
        <title>Draft genome of the antarctic isolate Shewanella frigidimarina Ag06-30.</title>
        <authorList>
            <person name="Parmeciano Di Noto G."/>
            <person name="Vazquez S."/>
            <person name="Mac Cormack W."/>
            <person name="Iriarte A."/>
            <person name="Quiroga C."/>
        </authorList>
    </citation>
    <scope>NUCLEOTIDE SEQUENCE [LARGE SCALE GENOMIC DNA]</scope>
    <source>
        <strain evidence="1 2">Ag06-30</strain>
    </source>
</reference>
<evidence type="ECO:0000313" key="1">
    <source>
        <dbReference type="EMBL" id="KVX03055.1"/>
    </source>
</evidence>
<sequence length="374" mass="42079">MILNKKILAAIFGDANEFCGREDVLHALIYYHIVQSGLSSTQVARELSIANKKIDLVVFDGSINGQFYGTNIKPKCFIEVKGGAYGNRNALADEISFDGYCTDMDKLKQEAEDGTEAWFICVDMLELGRALSTNLVQKVQNQCRIRNISFAYYCQGENYYYYAPLTNTQSNEQVSLISRKSHLDMRKIFNLNNSHFSKMVSTLLKINGHEANTTAALYELFRKSGLGTKQISLETYFSFAKKPGSTMHDRPDLVLFDEHFDGLFNLYKNGNRNMSNDAHKLKSIKSIIEVKGSNVMNSLGLKARMHKYVSDIEKLHNWQSMAKSKGCDNLPACFFCLDGHSTPLPRSSFQQLIDLSAGNQLVYISHNGVELAGF</sequence>
<organism evidence="1">
    <name type="scientific">Shewanella frigidimarina</name>
    <dbReference type="NCBI Taxonomy" id="56812"/>
    <lineage>
        <taxon>Bacteria</taxon>
        <taxon>Pseudomonadati</taxon>
        <taxon>Pseudomonadota</taxon>
        <taxon>Gammaproteobacteria</taxon>
        <taxon>Alteromonadales</taxon>
        <taxon>Shewanellaceae</taxon>
        <taxon>Shewanella</taxon>
    </lineage>
</organism>
<gene>
    <name evidence="1" type="ORF">AWJ07_00295</name>
</gene>